<evidence type="ECO:0000313" key="2">
    <source>
        <dbReference type="Proteomes" id="UP000616151"/>
    </source>
</evidence>
<name>A0ACC5R3F3_9HYPH</name>
<dbReference type="Proteomes" id="UP000616151">
    <property type="component" value="Unassembled WGS sequence"/>
</dbReference>
<sequence length="373" mass="41147">MQRIKFIDRMASGRIDRRTMLRQAGAFGVGLLVLPRLPQAAEVLTCLEWAGYDSPDYFKSYTAKHGGAPNFSIFSGEEDALAKVLAGFKADVMHPCNYSVNRFVNAKVAAEIDTTKLSNWKDVFPALQMASGVVMDGKVVMAPADWGNSSIAYRTDLVDPEYAKNESWSIFYDDKYAGKVCMLDNEIAITIGMMVGGEKYETAAVATGEKLAAAAKEWGTKVVKNSRFLWNDPSELQQALASGEVVAAYAWNDVYRNLKRENIPVAYAKPKEGYFTWFCGLTMLNTGKADPALAYDFIDAWLSPDTGKQLIEGSGYGHANMKSFEISDKQAITDMGITDPAEHMKQGTLLIQVSDAVQTEWNKAWGDLKALKQ</sequence>
<accession>A0ACC5R3F3</accession>
<evidence type="ECO:0000313" key="1">
    <source>
        <dbReference type="EMBL" id="MBK1867200.1"/>
    </source>
</evidence>
<dbReference type="EMBL" id="JAENHL010000007">
    <property type="protein sequence ID" value="MBK1867200.1"/>
    <property type="molecule type" value="Genomic_DNA"/>
</dbReference>
<gene>
    <name evidence="1" type="ORF">JHL16_12660</name>
</gene>
<organism evidence="1 2">
    <name type="scientific">Taklimakanibacter albus</name>
    <dbReference type="NCBI Taxonomy" id="2800327"/>
    <lineage>
        <taxon>Bacteria</taxon>
        <taxon>Pseudomonadati</taxon>
        <taxon>Pseudomonadota</taxon>
        <taxon>Alphaproteobacteria</taxon>
        <taxon>Hyphomicrobiales</taxon>
        <taxon>Aestuariivirgaceae</taxon>
        <taxon>Taklimakanibacter</taxon>
    </lineage>
</organism>
<keyword evidence="2" id="KW-1185">Reference proteome</keyword>
<reference evidence="1" key="1">
    <citation type="submission" date="2021-01" db="EMBL/GenBank/DDBJ databases">
        <authorList>
            <person name="Sun Q."/>
        </authorList>
    </citation>
    <scope>NUCLEOTIDE SEQUENCE</scope>
    <source>
        <strain evidence="1">YIM B02566</strain>
    </source>
</reference>
<comment type="caution">
    <text evidence="1">The sequence shown here is derived from an EMBL/GenBank/DDBJ whole genome shotgun (WGS) entry which is preliminary data.</text>
</comment>
<protein>
    <submittedName>
        <fullName evidence="1">Extracellular solute-binding protein</fullName>
    </submittedName>
</protein>
<proteinExistence type="predicted"/>